<dbReference type="PANTHER" id="PTHR43464:SF23">
    <property type="entry name" value="JUVENILE HORMONE ACID O-METHYLTRANSFERASE"/>
    <property type="match status" value="1"/>
</dbReference>
<gene>
    <name evidence="2" type="ORF">IFO68_12825</name>
</gene>
<dbReference type="GO" id="GO:0032259">
    <property type="term" value="P:methylation"/>
    <property type="evidence" value="ECO:0007669"/>
    <property type="project" value="UniProtKB-KW"/>
</dbReference>
<proteinExistence type="predicted"/>
<protein>
    <submittedName>
        <fullName evidence="2">Class I SAM-dependent methyltransferase</fullName>
    </submittedName>
</protein>
<organism evidence="2 3">
    <name type="scientific">Photobacterium arenosum</name>
    <dbReference type="NCBI Taxonomy" id="2774143"/>
    <lineage>
        <taxon>Bacteria</taxon>
        <taxon>Pseudomonadati</taxon>
        <taxon>Pseudomonadota</taxon>
        <taxon>Gammaproteobacteria</taxon>
        <taxon>Vibrionales</taxon>
        <taxon>Vibrionaceae</taxon>
        <taxon>Photobacterium</taxon>
    </lineage>
</organism>
<dbReference type="Pfam" id="PF08241">
    <property type="entry name" value="Methyltransf_11"/>
    <property type="match status" value="1"/>
</dbReference>
<dbReference type="PANTHER" id="PTHR43464">
    <property type="entry name" value="METHYLTRANSFERASE"/>
    <property type="match status" value="1"/>
</dbReference>
<keyword evidence="2" id="KW-0489">Methyltransferase</keyword>
<feature type="domain" description="Methyltransferase type 11" evidence="1">
    <location>
        <begin position="56"/>
        <end position="145"/>
    </location>
</feature>
<accession>A0ABR9BLW1</accession>
<dbReference type="InterPro" id="IPR013216">
    <property type="entry name" value="Methyltransf_11"/>
</dbReference>
<keyword evidence="3" id="KW-1185">Reference proteome</keyword>
<sequence length="229" mass="25263">MNNPTVNEFDKADFQGVYEGKTLISSAEITAVPWDIGQPQPVVQGILEKGKKNRLLDVGCGLGLNAKQANDLGYQVTAIDSAAKAIEHCLNVHQETAIQFQLANACDTGLNEKFDIILDSAVYHSIPSSDRSAYMKEMRRLAHDDAEFHLITFAPSQHGMPKPLAIELSEIIQLAEINDWAIQFVERVTYKGNAGAISDFQKKKSLSILTDENGLTCLPSWHVILKVKI</sequence>
<evidence type="ECO:0000259" key="1">
    <source>
        <dbReference type="Pfam" id="PF08241"/>
    </source>
</evidence>
<dbReference type="EMBL" id="JACYTP010000007">
    <property type="protein sequence ID" value="MBD8513556.1"/>
    <property type="molecule type" value="Genomic_DNA"/>
</dbReference>
<dbReference type="InterPro" id="IPR029063">
    <property type="entry name" value="SAM-dependent_MTases_sf"/>
</dbReference>
<name>A0ABR9BLW1_9GAMM</name>
<comment type="caution">
    <text evidence="2">The sequence shown here is derived from an EMBL/GenBank/DDBJ whole genome shotgun (WGS) entry which is preliminary data.</text>
</comment>
<reference evidence="2 3" key="1">
    <citation type="submission" date="2020-09" db="EMBL/GenBank/DDBJ databases">
        <title>Photobacterium sp. CAU 1568 isolated from sand of Sido Beach.</title>
        <authorList>
            <person name="Kim W."/>
        </authorList>
    </citation>
    <scope>NUCLEOTIDE SEQUENCE [LARGE SCALE GENOMIC DNA]</scope>
    <source>
        <strain evidence="2 3">CAU 1568</strain>
    </source>
</reference>
<dbReference type="Proteomes" id="UP000649768">
    <property type="component" value="Unassembled WGS sequence"/>
</dbReference>
<evidence type="ECO:0000313" key="3">
    <source>
        <dbReference type="Proteomes" id="UP000649768"/>
    </source>
</evidence>
<dbReference type="GO" id="GO:0008168">
    <property type="term" value="F:methyltransferase activity"/>
    <property type="evidence" value="ECO:0007669"/>
    <property type="project" value="UniProtKB-KW"/>
</dbReference>
<dbReference type="RefSeq" id="WP_192016237.1">
    <property type="nucleotide sequence ID" value="NZ_JACYTP010000007.1"/>
</dbReference>
<dbReference type="Gene3D" id="3.40.50.150">
    <property type="entry name" value="Vaccinia Virus protein VP39"/>
    <property type="match status" value="1"/>
</dbReference>
<dbReference type="SUPFAM" id="SSF53335">
    <property type="entry name" value="S-adenosyl-L-methionine-dependent methyltransferases"/>
    <property type="match status" value="1"/>
</dbReference>
<keyword evidence="2" id="KW-0808">Transferase</keyword>
<dbReference type="CDD" id="cd02440">
    <property type="entry name" value="AdoMet_MTases"/>
    <property type="match status" value="1"/>
</dbReference>
<evidence type="ECO:0000313" key="2">
    <source>
        <dbReference type="EMBL" id="MBD8513556.1"/>
    </source>
</evidence>